<evidence type="ECO:0000313" key="8">
    <source>
        <dbReference type="Proteomes" id="UP000197153"/>
    </source>
</evidence>
<evidence type="ECO:0000256" key="1">
    <source>
        <dbReference type="ARBA" id="ARBA00003819"/>
    </source>
</evidence>
<comment type="similarity">
    <text evidence="2 5">Belongs to the bacterial histone-like protein family.</text>
</comment>
<dbReference type="GO" id="GO:0006351">
    <property type="term" value="P:DNA-templated transcription"/>
    <property type="evidence" value="ECO:0007669"/>
    <property type="project" value="UniProtKB-ARBA"/>
</dbReference>
<gene>
    <name evidence="7" type="ORF">Y958_20330</name>
</gene>
<evidence type="ECO:0000313" key="7">
    <source>
        <dbReference type="EMBL" id="ASG23184.1"/>
    </source>
</evidence>
<dbReference type="GO" id="GO:1990103">
    <property type="term" value="C:DnaA-HU complex"/>
    <property type="evidence" value="ECO:0007669"/>
    <property type="project" value="UniProtKB-ARBA"/>
</dbReference>
<evidence type="ECO:0000256" key="5">
    <source>
        <dbReference type="RuleBase" id="RU003939"/>
    </source>
</evidence>
<dbReference type="PANTHER" id="PTHR33175:SF3">
    <property type="entry name" value="DNA-BINDING PROTEIN HU-BETA"/>
    <property type="match status" value="1"/>
</dbReference>
<sequence length="90" mass="9301">MNKNDLVAAVAASAELSKADANKAVDAVFEGITEALKKGDEVRLVGFGTFAVAERAASEGRNPRTGEAISIAASKQPKFKPGKGLKDALN</sequence>
<dbReference type="Gene3D" id="4.10.520.10">
    <property type="entry name" value="IHF-like DNA-binding proteins"/>
    <property type="match status" value="1"/>
</dbReference>
<evidence type="ECO:0000256" key="2">
    <source>
        <dbReference type="ARBA" id="ARBA00010529"/>
    </source>
</evidence>
<dbReference type="SUPFAM" id="SSF47729">
    <property type="entry name" value="IHF-like DNA-binding proteins"/>
    <property type="match status" value="1"/>
</dbReference>
<proteinExistence type="inferred from homology"/>
<evidence type="ECO:0000256" key="6">
    <source>
        <dbReference type="SAM" id="MobiDB-lite"/>
    </source>
</evidence>
<name>A0A248JYA5_9PROT</name>
<dbReference type="InterPro" id="IPR010992">
    <property type="entry name" value="IHF-like_DNA-bd_dom_sf"/>
</dbReference>
<dbReference type="GO" id="GO:0006270">
    <property type="term" value="P:DNA replication initiation"/>
    <property type="evidence" value="ECO:0007669"/>
    <property type="project" value="UniProtKB-ARBA"/>
</dbReference>
<dbReference type="GO" id="GO:0005829">
    <property type="term" value="C:cytosol"/>
    <property type="evidence" value="ECO:0007669"/>
    <property type="project" value="TreeGrafter"/>
</dbReference>
<reference evidence="7 8" key="1">
    <citation type="submission" date="2017-06" db="EMBL/GenBank/DDBJ databases">
        <title>Complete genome sequence of Nitrospirillum amazonense strain CBAmC, an endophytic nitrogen-fixing and plant growth-promoting bacterium, isolated from sugarcane.</title>
        <authorList>
            <person name="Schwab S."/>
            <person name="dos Santos Teixeira K.R."/>
            <person name="Simoes Araujo J.L."/>
            <person name="Soares Vidal M."/>
            <person name="Borges de Freitas H.R."/>
            <person name="Rivello Crivelaro A.L."/>
            <person name="Bueno de Camargo Nunes A."/>
            <person name="dos Santos C.M."/>
            <person name="Palmeira da Silva Rosa D."/>
            <person name="da Silva Padilha D."/>
            <person name="da Silva E."/>
            <person name="Araujo Terra L."/>
            <person name="Soares Mendes V."/>
            <person name="Farinelli L."/>
            <person name="Magalhaes Cruz L."/>
            <person name="Baldani J.I."/>
        </authorList>
    </citation>
    <scope>NUCLEOTIDE SEQUENCE [LARGE SCALE GENOMIC DNA]</scope>
    <source>
        <strain evidence="7 8">CBAmC</strain>
    </source>
</reference>
<organism evidence="7 8">
    <name type="scientific">Nitrospirillum viridazoti CBAmc</name>
    <dbReference type="NCBI Taxonomy" id="1441467"/>
    <lineage>
        <taxon>Bacteria</taxon>
        <taxon>Pseudomonadati</taxon>
        <taxon>Pseudomonadota</taxon>
        <taxon>Alphaproteobacteria</taxon>
        <taxon>Rhodospirillales</taxon>
        <taxon>Azospirillaceae</taxon>
        <taxon>Nitrospirillum</taxon>
        <taxon>Nitrospirillum viridazoti</taxon>
    </lineage>
</organism>
<dbReference type="PRINTS" id="PR01727">
    <property type="entry name" value="DNABINDINGHU"/>
</dbReference>
<evidence type="ECO:0000256" key="4">
    <source>
        <dbReference type="ARBA" id="ARBA00023125"/>
    </source>
</evidence>
<keyword evidence="4 7" id="KW-0238">DNA-binding</keyword>
<dbReference type="PROSITE" id="PS00045">
    <property type="entry name" value="HISTONE_LIKE"/>
    <property type="match status" value="1"/>
</dbReference>
<dbReference type="AlphaFoldDB" id="A0A248JYA5"/>
<keyword evidence="8" id="KW-1185">Reference proteome</keyword>
<comment type="function">
    <text evidence="1">Histone-like DNA-binding protein which is capable of wrapping DNA to stabilize it, and thus to prevent its denaturation under extreme environmental conditions.</text>
</comment>
<dbReference type="GO" id="GO:0003677">
    <property type="term" value="F:DNA binding"/>
    <property type="evidence" value="ECO:0007669"/>
    <property type="project" value="UniProtKB-KW"/>
</dbReference>
<feature type="region of interest" description="Disordered" evidence="6">
    <location>
        <begin position="57"/>
        <end position="90"/>
    </location>
</feature>
<dbReference type="KEGG" id="nao:Y958_20330"/>
<dbReference type="CDD" id="cd13831">
    <property type="entry name" value="HU"/>
    <property type="match status" value="1"/>
</dbReference>
<dbReference type="SMART" id="SM00411">
    <property type="entry name" value="BHL"/>
    <property type="match status" value="1"/>
</dbReference>
<protein>
    <submittedName>
        <fullName evidence="7">HU family DNA-binding protein</fullName>
    </submittedName>
</protein>
<dbReference type="PANTHER" id="PTHR33175">
    <property type="entry name" value="DNA-BINDING PROTEIN HU"/>
    <property type="match status" value="1"/>
</dbReference>
<evidence type="ECO:0000256" key="3">
    <source>
        <dbReference type="ARBA" id="ARBA00023067"/>
    </source>
</evidence>
<dbReference type="Proteomes" id="UP000197153">
    <property type="component" value="Chromosome 2"/>
</dbReference>
<dbReference type="EMBL" id="CP022111">
    <property type="protein sequence ID" value="ASG23184.1"/>
    <property type="molecule type" value="Genomic_DNA"/>
</dbReference>
<dbReference type="GO" id="GO:0030527">
    <property type="term" value="F:structural constituent of chromatin"/>
    <property type="evidence" value="ECO:0007669"/>
    <property type="project" value="InterPro"/>
</dbReference>
<dbReference type="Pfam" id="PF00216">
    <property type="entry name" value="Bac_DNA_binding"/>
    <property type="match status" value="1"/>
</dbReference>
<dbReference type="GO" id="GO:0030261">
    <property type="term" value="P:chromosome condensation"/>
    <property type="evidence" value="ECO:0007669"/>
    <property type="project" value="UniProtKB-KW"/>
</dbReference>
<dbReference type="GO" id="GO:0042802">
    <property type="term" value="F:identical protein binding"/>
    <property type="evidence" value="ECO:0007669"/>
    <property type="project" value="UniProtKB-ARBA"/>
</dbReference>
<accession>A0A248JYA5</accession>
<dbReference type="InterPro" id="IPR000119">
    <property type="entry name" value="Hist_DNA-bd"/>
</dbReference>
<dbReference type="InterPro" id="IPR020816">
    <property type="entry name" value="Histone-like_DNA-bd_CS"/>
</dbReference>
<dbReference type="RefSeq" id="WP_004274300.1">
    <property type="nucleotide sequence ID" value="NZ_CP022111.1"/>
</dbReference>
<dbReference type="GO" id="GO:1990178">
    <property type="term" value="C:HU-DNA complex"/>
    <property type="evidence" value="ECO:0007669"/>
    <property type="project" value="UniProtKB-ARBA"/>
</dbReference>
<keyword evidence="3" id="KW-0226">DNA condensation</keyword>
<dbReference type="FunFam" id="4.10.520.10:FF:000001">
    <property type="entry name" value="DNA-binding protein HU"/>
    <property type="match status" value="1"/>
</dbReference>